<feature type="compositionally biased region" description="Low complexity" evidence="2">
    <location>
        <begin position="208"/>
        <end position="229"/>
    </location>
</feature>
<feature type="transmembrane region" description="Helical" evidence="3">
    <location>
        <begin position="20"/>
        <end position="38"/>
    </location>
</feature>
<dbReference type="GO" id="GO:0003993">
    <property type="term" value="F:acid phosphatase activity"/>
    <property type="evidence" value="ECO:0007669"/>
    <property type="project" value="InterPro"/>
</dbReference>
<reference evidence="5 6" key="1">
    <citation type="journal article" date="2016" name="Nat. Commun.">
        <title>Thousands of microbial genomes shed light on interconnected biogeochemical processes in an aquifer system.</title>
        <authorList>
            <person name="Anantharaman K."/>
            <person name="Brown C.T."/>
            <person name="Hug L.A."/>
            <person name="Sharon I."/>
            <person name="Castelle C.J."/>
            <person name="Probst A.J."/>
            <person name="Thomas B.C."/>
            <person name="Singh A."/>
            <person name="Wilkins M.J."/>
            <person name="Karaoz U."/>
            <person name="Brodie E.L."/>
            <person name="Williams K.H."/>
            <person name="Hubbard S.S."/>
            <person name="Banfield J.F."/>
        </authorList>
    </citation>
    <scope>NUCLEOTIDE SEQUENCE [LARGE SCALE GENOMIC DNA]</scope>
</reference>
<feature type="domain" description="Big-1" evidence="4">
    <location>
        <begin position="226"/>
        <end position="324"/>
    </location>
</feature>
<feature type="region of interest" description="Disordered" evidence="2">
    <location>
        <begin position="135"/>
        <end position="155"/>
    </location>
</feature>
<evidence type="ECO:0000256" key="2">
    <source>
        <dbReference type="SAM" id="MobiDB-lite"/>
    </source>
</evidence>
<dbReference type="PROSITE" id="PS51127">
    <property type="entry name" value="BIG1"/>
    <property type="match status" value="2"/>
</dbReference>
<dbReference type="InterPro" id="IPR008963">
    <property type="entry name" value="Purple_acid_Pase-like_N"/>
</dbReference>
<dbReference type="Gene3D" id="2.60.40.10">
    <property type="entry name" value="Immunoglobulins"/>
    <property type="match status" value="2"/>
</dbReference>
<dbReference type="InterPro" id="IPR015217">
    <property type="entry name" value="Invasin_dom_3"/>
</dbReference>
<accession>A0A1F7JA61</accession>
<keyword evidence="3" id="KW-0812">Transmembrane</keyword>
<evidence type="ECO:0000313" key="6">
    <source>
        <dbReference type="Proteomes" id="UP000176480"/>
    </source>
</evidence>
<sequence>MAAIYRTIHNIHRLPRVVSIIIGIMLSVPVIVAGVYFVQKRFSTASDYMPHDVIISKIDSTKATVSWSTDQEVQAVIEYGTSPAALVYFAPEAKKTKDHQVDLSLLTPRTSHYFQIRINNQVFDDGGSPWSFTTKGADSGGQSTGGEPTPTFGVGVITPTRAKVVTSTPAAACAETDCQKIRLKLGYGCSAADYVKCIMTVKTATGSPTLAPTTTSSSSSAVDADNSTVTANETAVPANGSNTSLITVTLKNSARNVVSGKRVTLASNITGTGAPTITTVIGTTNSSGVATFSVKSITSGPVIFTATDASDNLTINQTASVTFTAGTVNKDKSTVVANPLSVRADGNTSATITVTLKDSNSNPVSGKKVTLSTTGSATITPDTFQTTDSLGQVNFKVTSTTAGGPYTFTAKDTTDSTNVITITDTASVTFTSS</sequence>
<protein>
    <recommendedName>
        <fullName evidence="4">Big-1 domain-containing protein</fullName>
    </recommendedName>
</protein>
<evidence type="ECO:0000313" key="5">
    <source>
        <dbReference type="EMBL" id="OGK52504.1"/>
    </source>
</evidence>
<dbReference type="Proteomes" id="UP000176480">
    <property type="component" value="Unassembled WGS sequence"/>
</dbReference>
<dbReference type="InterPro" id="IPR013783">
    <property type="entry name" value="Ig-like_fold"/>
</dbReference>
<proteinExistence type="inferred from homology"/>
<dbReference type="GO" id="GO:0046872">
    <property type="term" value="F:metal ion binding"/>
    <property type="evidence" value="ECO:0007669"/>
    <property type="project" value="InterPro"/>
</dbReference>
<dbReference type="SMART" id="SM00634">
    <property type="entry name" value="BID_1"/>
    <property type="match status" value="2"/>
</dbReference>
<comment type="caution">
    <text evidence="5">The sequence shown here is derived from an EMBL/GenBank/DDBJ whole genome shotgun (WGS) entry which is preliminary data.</text>
</comment>
<keyword evidence="3" id="KW-1133">Transmembrane helix</keyword>
<dbReference type="Pfam" id="PF09134">
    <property type="entry name" value="Invasin_D3"/>
    <property type="match status" value="1"/>
</dbReference>
<dbReference type="InterPro" id="IPR003344">
    <property type="entry name" value="Big_1_dom"/>
</dbReference>
<dbReference type="Gene3D" id="2.60.40.380">
    <property type="entry name" value="Purple acid phosphatase-like, N-terminal"/>
    <property type="match status" value="1"/>
</dbReference>
<organism evidence="5 6">
    <name type="scientific">Candidatus Roizmanbacteria bacterium RIFCSPLOWO2_01_FULL_41_22</name>
    <dbReference type="NCBI Taxonomy" id="1802067"/>
    <lineage>
        <taxon>Bacteria</taxon>
        <taxon>Candidatus Roizmaniibacteriota</taxon>
    </lineage>
</organism>
<dbReference type="SUPFAM" id="SSF49363">
    <property type="entry name" value="Purple acid phosphatase, N-terminal domain"/>
    <property type="match status" value="1"/>
</dbReference>
<evidence type="ECO:0000259" key="4">
    <source>
        <dbReference type="PROSITE" id="PS51127"/>
    </source>
</evidence>
<dbReference type="EMBL" id="MGAR01000008">
    <property type="protein sequence ID" value="OGK52504.1"/>
    <property type="molecule type" value="Genomic_DNA"/>
</dbReference>
<evidence type="ECO:0000256" key="1">
    <source>
        <dbReference type="ARBA" id="ARBA00010116"/>
    </source>
</evidence>
<dbReference type="STRING" id="1802067.A2966_02385"/>
<feature type="region of interest" description="Disordered" evidence="2">
    <location>
        <begin position="208"/>
        <end position="236"/>
    </location>
</feature>
<feature type="domain" description="Big-1" evidence="4">
    <location>
        <begin position="332"/>
        <end position="431"/>
    </location>
</feature>
<comment type="similarity">
    <text evidence="1">Belongs to the intimin/invasin family.</text>
</comment>
<dbReference type="Pfam" id="PF02369">
    <property type="entry name" value="Big_1"/>
    <property type="match status" value="1"/>
</dbReference>
<dbReference type="SUPFAM" id="SSF49373">
    <property type="entry name" value="Invasin/intimin cell-adhesion fragments"/>
    <property type="match status" value="2"/>
</dbReference>
<evidence type="ECO:0000256" key="3">
    <source>
        <dbReference type="SAM" id="Phobius"/>
    </source>
</evidence>
<gene>
    <name evidence="5" type="ORF">A2966_02385</name>
</gene>
<dbReference type="InterPro" id="IPR008964">
    <property type="entry name" value="Invasin/intimin_cell_adhesion"/>
</dbReference>
<keyword evidence="3" id="KW-0472">Membrane</keyword>
<name>A0A1F7JA61_9BACT</name>
<dbReference type="AlphaFoldDB" id="A0A1F7JA61"/>